<evidence type="ECO:0000256" key="1">
    <source>
        <dbReference type="RuleBase" id="RU363044"/>
    </source>
</evidence>
<dbReference type="PANTHER" id="PTHR10492">
    <property type="match status" value="1"/>
</dbReference>
<proteinExistence type="inferred from homology"/>
<accession>A0A225W552</accession>
<dbReference type="AlphaFoldDB" id="A0A225W552"/>
<keyword evidence="1" id="KW-0067">ATP-binding</keyword>
<comment type="cofactor">
    <cofactor evidence="1">
        <name>Mg(2+)</name>
        <dbReference type="ChEBI" id="CHEBI:18420"/>
    </cofactor>
</comment>
<dbReference type="GO" id="GO:0006281">
    <property type="term" value="P:DNA repair"/>
    <property type="evidence" value="ECO:0007669"/>
    <property type="project" value="UniProtKB-KW"/>
</dbReference>
<keyword evidence="1" id="KW-0227">DNA damage</keyword>
<name>A0A225W552_9STRA</name>
<dbReference type="GO" id="GO:0000723">
    <property type="term" value="P:telomere maintenance"/>
    <property type="evidence" value="ECO:0007669"/>
    <property type="project" value="InterPro"/>
</dbReference>
<gene>
    <name evidence="3" type="ORF">PHMEG_00013888</name>
</gene>
<keyword evidence="1" id="KW-0547">Nucleotide-binding</keyword>
<keyword evidence="4" id="KW-1185">Reference proteome</keyword>
<dbReference type="PANTHER" id="PTHR10492:SF57">
    <property type="entry name" value="ATP-DEPENDENT DNA HELICASE"/>
    <property type="match status" value="1"/>
</dbReference>
<dbReference type="Proteomes" id="UP000198211">
    <property type="component" value="Unassembled WGS sequence"/>
</dbReference>
<comment type="similarity">
    <text evidence="1">Belongs to the helicase family.</text>
</comment>
<dbReference type="OrthoDB" id="1728974at2759"/>
<reference evidence="4" key="1">
    <citation type="submission" date="2017-03" db="EMBL/GenBank/DDBJ databases">
        <title>Phytopthora megakarya and P. palmivora, two closely related causual agents of cacao black pod achieved similar genome size and gene model numbers by different mechanisms.</title>
        <authorList>
            <person name="Ali S."/>
            <person name="Shao J."/>
            <person name="Larry D.J."/>
            <person name="Kronmiller B."/>
            <person name="Shen D."/>
            <person name="Strem M.D."/>
            <person name="Melnick R.L."/>
            <person name="Guiltinan M.J."/>
            <person name="Tyler B.M."/>
            <person name="Meinhardt L.W."/>
            <person name="Bailey B.A."/>
        </authorList>
    </citation>
    <scope>NUCLEOTIDE SEQUENCE [LARGE SCALE GENOMIC DNA]</scope>
    <source>
        <strain evidence="4">zdho120</strain>
    </source>
</reference>
<organism evidence="3 4">
    <name type="scientific">Phytophthora megakarya</name>
    <dbReference type="NCBI Taxonomy" id="4795"/>
    <lineage>
        <taxon>Eukaryota</taxon>
        <taxon>Sar</taxon>
        <taxon>Stramenopiles</taxon>
        <taxon>Oomycota</taxon>
        <taxon>Peronosporomycetes</taxon>
        <taxon>Peronosporales</taxon>
        <taxon>Peronosporaceae</taxon>
        <taxon>Phytophthora</taxon>
    </lineage>
</organism>
<dbReference type="GO" id="GO:0005524">
    <property type="term" value="F:ATP binding"/>
    <property type="evidence" value="ECO:0007669"/>
    <property type="project" value="UniProtKB-KW"/>
</dbReference>
<comment type="caution">
    <text evidence="3">The sequence shown here is derived from an EMBL/GenBank/DDBJ whole genome shotgun (WGS) entry which is preliminary data.</text>
</comment>
<dbReference type="InterPro" id="IPR010285">
    <property type="entry name" value="DNA_helicase_pif1-like_DEAD"/>
</dbReference>
<dbReference type="InterPro" id="IPR027417">
    <property type="entry name" value="P-loop_NTPase"/>
</dbReference>
<keyword evidence="1" id="KW-0233">DNA recombination</keyword>
<dbReference type="Pfam" id="PF05970">
    <property type="entry name" value="PIF1"/>
    <property type="match status" value="1"/>
</dbReference>
<keyword evidence="1" id="KW-0234">DNA repair</keyword>
<keyword evidence="1 3" id="KW-0347">Helicase</keyword>
<dbReference type="STRING" id="4795.A0A225W552"/>
<dbReference type="GO" id="GO:0006310">
    <property type="term" value="P:DNA recombination"/>
    <property type="evidence" value="ECO:0007669"/>
    <property type="project" value="UniProtKB-KW"/>
</dbReference>
<protein>
    <recommendedName>
        <fullName evidence="1">ATP-dependent DNA helicase</fullName>
        <ecNumber evidence="1">5.6.2.3</ecNumber>
    </recommendedName>
</protein>
<dbReference type="GO" id="GO:0016887">
    <property type="term" value="F:ATP hydrolysis activity"/>
    <property type="evidence" value="ECO:0007669"/>
    <property type="project" value="RHEA"/>
</dbReference>
<dbReference type="Gene3D" id="3.40.50.300">
    <property type="entry name" value="P-loop containing nucleotide triphosphate hydrolases"/>
    <property type="match status" value="1"/>
</dbReference>
<evidence type="ECO:0000259" key="2">
    <source>
        <dbReference type="Pfam" id="PF05970"/>
    </source>
</evidence>
<comment type="catalytic activity">
    <reaction evidence="1">
        <text>ATP + H2O = ADP + phosphate + H(+)</text>
        <dbReference type="Rhea" id="RHEA:13065"/>
        <dbReference type="ChEBI" id="CHEBI:15377"/>
        <dbReference type="ChEBI" id="CHEBI:15378"/>
        <dbReference type="ChEBI" id="CHEBI:30616"/>
        <dbReference type="ChEBI" id="CHEBI:43474"/>
        <dbReference type="ChEBI" id="CHEBI:456216"/>
        <dbReference type="EC" id="5.6.2.3"/>
    </reaction>
</comment>
<evidence type="ECO:0000313" key="3">
    <source>
        <dbReference type="EMBL" id="OWZ12881.1"/>
    </source>
</evidence>
<evidence type="ECO:0000313" key="4">
    <source>
        <dbReference type="Proteomes" id="UP000198211"/>
    </source>
</evidence>
<keyword evidence="1" id="KW-0378">Hydrolase</keyword>
<dbReference type="EC" id="5.6.2.3" evidence="1"/>
<sequence length="444" mass="51199">MAEGKYPNYKRCMRSPGELMIGRKIWNNATVKQWVVPYNQFLSHKYTCHINVEFCATTKAVQYIYKYVCKGADMTMVTIQGETNGQSLLQYLLARYISPVEACMRLFKHPTQGSTHKVMKLAIHLPGQSSATYRANANNAQIRRIIRRGHQTTLTSFFMLCLVELEVAGKMLYKDIPTVYRWDKKSKWWLQYQKYVPSIGRVVHVSPQDPERFYLRLLLRYRRGPTSFEDLRTIDNVMYPTFHEAAMAAGYLENDREWEECLLEASYERMPYLLRQRFGTILVYSLPDSPLGLWERFKSDLSEDFQRELGMDADDRKVEFKTLKSLDNILRVNGKTLENYGLPVLEEYREEADANEQDTETEKTKSSTHIHWNSGTGKSFLLEPLLAKVRLEGGVAIAVASSGIAATLLTGGRTAHSMFRIPLKPNEHSTYGISKQIQKANLIR</sequence>
<feature type="domain" description="DNA helicase Pif1-like DEAD-box helicase" evidence="2">
    <location>
        <begin position="371"/>
        <end position="443"/>
    </location>
</feature>
<dbReference type="GO" id="GO:0043139">
    <property type="term" value="F:5'-3' DNA helicase activity"/>
    <property type="evidence" value="ECO:0007669"/>
    <property type="project" value="UniProtKB-EC"/>
</dbReference>
<dbReference type="EMBL" id="NBNE01001728">
    <property type="protein sequence ID" value="OWZ12881.1"/>
    <property type="molecule type" value="Genomic_DNA"/>
</dbReference>